<evidence type="ECO:0000259" key="2">
    <source>
        <dbReference type="PROSITE" id="PS50280"/>
    </source>
</evidence>
<organism evidence="3 4">
    <name type="scientific">Hypsizygus marmoreus</name>
    <name type="common">White beech mushroom</name>
    <name type="synonym">Agaricus marmoreus</name>
    <dbReference type="NCBI Taxonomy" id="39966"/>
    <lineage>
        <taxon>Eukaryota</taxon>
        <taxon>Fungi</taxon>
        <taxon>Dikarya</taxon>
        <taxon>Basidiomycota</taxon>
        <taxon>Agaricomycotina</taxon>
        <taxon>Agaricomycetes</taxon>
        <taxon>Agaricomycetidae</taxon>
        <taxon>Agaricales</taxon>
        <taxon>Tricholomatineae</taxon>
        <taxon>Lyophyllaceae</taxon>
        <taxon>Hypsizygus</taxon>
    </lineage>
</organism>
<dbReference type="EMBL" id="LUEZ02000041">
    <property type="protein sequence ID" value="RDB25405.1"/>
    <property type="molecule type" value="Genomic_DNA"/>
</dbReference>
<protein>
    <submittedName>
        <fullName evidence="3">Ribosomal lysine N-methyltransferase 3</fullName>
    </submittedName>
</protein>
<dbReference type="InterPro" id="IPR001214">
    <property type="entry name" value="SET_dom"/>
</dbReference>
<sequence length="546" mass="60383">MMVIQHSSLSQTIDILLNWCADNDILIDPRLQVRGDDDGAIGVYSNDICVIDPGTSLVHIRKSSVLSARSCCLSEYMPHIFSGPESQLTLSLALYTEMLNARSSRWFGYLQSLPSHTVDLPLFWGHGSSMDDTSHDRDAALKWLKGTEVERCLQRQPGLSLEAINSYYTDVAEPLIKQRGLSSIPNLKGFHRAFSLVSSRAFLVDAYHGLSMVPIADAFNHSLENQVHLETEFNVCSQCGSFEECPHDDDDDSGDPSSKNIHSPVNLHAMPRQDTIHSGLMDFDAYYEMVSNAPILPGSEVFNTYGETLTNAQLLCQYGFVVSFNENDHISWDLADVYQSFTNTSVKHSLTLSGLEAGYATVLRNLVFHGVFARLSESSLVYRHSEAPHSDLCLDGDGKISHQLWVALAFPFCVEGNGDNSSQESFDVISVLDKLKALFELQLAVEWQVEIGVASGDSSRRHCGNPTASRLVRLAELVISLCSQRKNSLGAHVSGHAAELDLNAILDAVPHDMHRTRDILNMVITERSILDSCESSWKELSAAVFL</sequence>
<dbReference type="SUPFAM" id="SSF82199">
    <property type="entry name" value="SET domain"/>
    <property type="match status" value="2"/>
</dbReference>
<dbReference type="GO" id="GO:0032259">
    <property type="term" value="P:methylation"/>
    <property type="evidence" value="ECO:0007669"/>
    <property type="project" value="UniProtKB-KW"/>
</dbReference>
<evidence type="ECO:0000256" key="1">
    <source>
        <dbReference type="SAM" id="MobiDB-lite"/>
    </source>
</evidence>
<dbReference type="GO" id="GO:0016279">
    <property type="term" value="F:protein-lysine N-methyltransferase activity"/>
    <property type="evidence" value="ECO:0007669"/>
    <property type="project" value="TreeGrafter"/>
</dbReference>
<dbReference type="STRING" id="39966.A0A369JYG7"/>
<keyword evidence="4" id="KW-1185">Reference proteome</keyword>
<dbReference type="PROSITE" id="PS50280">
    <property type="entry name" value="SET"/>
    <property type="match status" value="1"/>
</dbReference>
<reference evidence="3" key="1">
    <citation type="submission" date="2018-04" db="EMBL/GenBank/DDBJ databases">
        <title>Whole genome sequencing of Hypsizygus marmoreus.</title>
        <authorList>
            <person name="Choi I.-G."/>
            <person name="Min B."/>
            <person name="Kim J.-G."/>
            <person name="Kim S."/>
            <person name="Oh Y.-L."/>
            <person name="Kong W.-S."/>
            <person name="Park H."/>
            <person name="Jeong J."/>
            <person name="Song E.-S."/>
        </authorList>
    </citation>
    <scope>NUCLEOTIDE SEQUENCE [LARGE SCALE GENOMIC DNA]</scope>
    <source>
        <strain evidence="3">51987-8</strain>
    </source>
</reference>
<comment type="caution">
    <text evidence="3">The sequence shown here is derived from an EMBL/GenBank/DDBJ whole genome shotgun (WGS) entry which is preliminary data.</text>
</comment>
<feature type="domain" description="SET" evidence="2">
    <location>
        <begin position="29"/>
        <end position="306"/>
    </location>
</feature>
<dbReference type="OrthoDB" id="441812at2759"/>
<dbReference type="CDD" id="cd10527">
    <property type="entry name" value="SET_LSMT"/>
    <property type="match status" value="1"/>
</dbReference>
<dbReference type="InterPro" id="IPR050600">
    <property type="entry name" value="SETD3_SETD6_MTase"/>
</dbReference>
<feature type="region of interest" description="Disordered" evidence="1">
    <location>
        <begin position="246"/>
        <end position="266"/>
    </location>
</feature>
<dbReference type="InParanoid" id="A0A369JYG7"/>
<dbReference type="PANTHER" id="PTHR13271:SF34">
    <property type="entry name" value="N-LYSINE METHYLTRANSFERASE SETD6"/>
    <property type="match status" value="1"/>
</dbReference>
<name>A0A369JYG7_HYPMA</name>
<dbReference type="InterPro" id="IPR046341">
    <property type="entry name" value="SET_dom_sf"/>
</dbReference>
<dbReference type="AlphaFoldDB" id="A0A369JYG7"/>
<accession>A0A369JYG7</accession>
<evidence type="ECO:0000313" key="4">
    <source>
        <dbReference type="Proteomes" id="UP000076154"/>
    </source>
</evidence>
<proteinExistence type="predicted"/>
<dbReference type="PANTHER" id="PTHR13271">
    <property type="entry name" value="UNCHARACTERIZED PUTATIVE METHYLTRANSFERASE"/>
    <property type="match status" value="1"/>
</dbReference>
<dbReference type="GO" id="GO:0005634">
    <property type="term" value="C:nucleus"/>
    <property type="evidence" value="ECO:0007669"/>
    <property type="project" value="TreeGrafter"/>
</dbReference>
<gene>
    <name evidence="3" type="primary">RKM3</name>
    <name evidence="3" type="ORF">Hypma_007457</name>
</gene>
<dbReference type="Proteomes" id="UP000076154">
    <property type="component" value="Unassembled WGS sequence"/>
</dbReference>
<dbReference type="FunCoup" id="A0A369JYG7">
    <property type="interactions" value="168"/>
</dbReference>
<dbReference type="Gene3D" id="3.90.1410.10">
    <property type="entry name" value="set domain protein methyltransferase, domain 1"/>
    <property type="match status" value="1"/>
</dbReference>
<evidence type="ECO:0000313" key="3">
    <source>
        <dbReference type="EMBL" id="RDB25405.1"/>
    </source>
</evidence>